<keyword evidence="2" id="KW-1185">Reference proteome</keyword>
<evidence type="ECO:0000313" key="1">
    <source>
        <dbReference type="EMBL" id="KAG5592703.1"/>
    </source>
</evidence>
<dbReference type="AlphaFoldDB" id="A0A9J5XYK8"/>
<accession>A0A9J5XYK8</accession>
<reference evidence="1 2" key="1">
    <citation type="submission" date="2020-09" db="EMBL/GenBank/DDBJ databases">
        <title>De no assembly of potato wild relative species, Solanum commersonii.</title>
        <authorList>
            <person name="Cho K."/>
        </authorList>
    </citation>
    <scope>NUCLEOTIDE SEQUENCE [LARGE SCALE GENOMIC DNA]</scope>
    <source>
        <strain evidence="1">LZ3.2</strain>
        <tissue evidence="1">Leaf</tissue>
    </source>
</reference>
<gene>
    <name evidence="1" type="ORF">H5410_043217</name>
</gene>
<proteinExistence type="predicted"/>
<dbReference type="Proteomes" id="UP000824120">
    <property type="component" value="Chromosome 8"/>
</dbReference>
<dbReference type="EMBL" id="JACXVP010000008">
    <property type="protein sequence ID" value="KAG5592703.1"/>
    <property type="molecule type" value="Genomic_DNA"/>
</dbReference>
<evidence type="ECO:0000313" key="2">
    <source>
        <dbReference type="Proteomes" id="UP000824120"/>
    </source>
</evidence>
<comment type="caution">
    <text evidence="1">The sequence shown here is derived from an EMBL/GenBank/DDBJ whole genome shotgun (WGS) entry which is preliminary data.</text>
</comment>
<protein>
    <submittedName>
        <fullName evidence="1">Uncharacterized protein</fullName>
    </submittedName>
</protein>
<sequence>MDSGDGSISRWFCRNCKCPITKKGYTACECGCKTWVDDGTHEKWRDYNITQLYIFSSKYT</sequence>
<organism evidence="1 2">
    <name type="scientific">Solanum commersonii</name>
    <name type="common">Commerson's wild potato</name>
    <name type="synonym">Commerson's nightshade</name>
    <dbReference type="NCBI Taxonomy" id="4109"/>
    <lineage>
        <taxon>Eukaryota</taxon>
        <taxon>Viridiplantae</taxon>
        <taxon>Streptophyta</taxon>
        <taxon>Embryophyta</taxon>
        <taxon>Tracheophyta</taxon>
        <taxon>Spermatophyta</taxon>
        <taxon>Magnoliopsida</taxon>
        <taxon>eudicotyledons</taxon>
        <taxon>Gunneridae</taxon>
        <taxon>Pentapetalae</taxon>
        <taxon>asterids</taxon>
        <taxon>lamiids</taxon>
        <taxon>Solanales</taxon>
        <taxon>Solanaceae</taxon>
        <taxon>Solanoideae</taxon>
        <taxon>Solaneae</taxon>
        <taxon>Solanum</taxon>
    </lineage>
</organism>
<dbReference type="OrthoDB" id="1314842at2759"/>
<name>A0A9J5XYK8_SOLCO</name>